<evidence type="ECO:0000313" key="4">
    <source>
        <dbReference type="EMBL" id="MBK1671540.1"/>
    </source>
</evidence>
<organism evidence="4 5">
    <name type="scientific">Rhodovibrio sodomensis</name>
    <dbReference type="NCBI Taxonomy" id="1088"/>
    <lineage>
        <taxon>Bacteria</taxon>
        <taxon>Pseudomonadati</taxon>
        <taxon>Pseudomonadota</taxon>
        <taxon>Alphaproteobacteria</taxon>
        <taxon>Rhodospirillales</taxon>
        <taxon>Rhodovibrionaceae</taxon>
        <taxon>Rhodovibrio</taxon>
    </lineage>
</organism>
<proteinExistence type="predicted"/>
<dbReference type="PANTHER" id="PTHR30461:SF23">
    <property type="entry name" value="DNA RECOMBINASE-RELATED"/>
    <property type="match status" value="1"/>
</dbReference>
<dbReference type="InterPro" id="IPR050639">
    <property type="entry name" value="SSR_resolvase"/>
</dbReference>
<dbReference type="Pfam" id="PF07508">
    <property type="entry name" value="Recombinase"/>
    <property type="match status" value="1"/>
</dbReference>
<evidence type="ECO:0000313" key="5">
    <source>
        <dbReference type="Proteomes" id="UP001296873"/>
    </source>
</evidence>
<feature type="domain" description="Recombinase" evidence="3">
    <location>
        <begin position="167"/>
        <end position="310"/>
    </location>
</feature>
<evidence type="ECO:0000259" key="2">
    <source>
        <dbReference type="PROSITE" id="PS51736"/>
    </source>
</evidence>
<dbReference type="CDD" id="cd00338">
    <property type="entry name" value="Ser_Recombinase"/>
    <property type="match status" value="1"/>
</dbReference>
<dbReference type="SMART" id="SM00857">
    <property type="entry name" value="Resolvase"/>
    <property type="match status" value="1"/>
</dbReference>
<dbReference type="InterPro" id="IPR006119">
    <property type="entry name" value="Resolv_N"/>
</dbReference>
<dbReference type="Gene3D" id="3.40.50.1390">
    <property type="entry name" value="Resolvase, N-terminal catalytic domain"/>
    <property type="match status" value="1"/>
</dbReference>
<evidence type="ECO:0000256" key="1">
    <source>
        <dbReference type="SAM" id="MobiDB-lite"/>
    </source>
</evidence>
<dbReference type="PANTHER" id="PTHR30461">
    <property type="entry name" value="DNA-INVERTASE FROM LAMBDOID PROPHAGE"/>
    <property type="match status" value="1"/>
</dbReference>
<dbReference type="PROSITE" id="PS51736">
    <property type="entry name" value="RECOMBINASES_3"/>
    <property type="match status" value="1"/>
</dbReference>
<feature type="region of interest" description="Disordered" evidence="1">
    <location>
        <begin position="666"/>
        <end position="687"/>
    </location>
</feature>
<name>A0ABS1DQC2_9PROT</name>
<feature type="domain" description="Resolvase/invertase-type recombinase catalytic" evidence="2">
    <location>
        <begin position="12"/>
        <end position="160"/>
    </location>
</feature>
<dbReference type="InterPro" id="IPR041657">
    <property type="entry name" value="HTH_17"/>
</dbReference>
<dbReference type="EMBL" id="NRRL01000214">
    <property type="protein sequence ID" value="MBK1671540.1"/>
    <property type="molecule type" value="Genomic_DNA"/>
</dbReference>
<reference evidence="4 5" key="1">
    <citation type="journal article" date="2020" name="Microorganisms">
        <title>Osmotic Adaptation and Compatible Solute Biosynthesis of Phototrophic Bacteria as Revealed from Genome Analyses.</title>
        <authorList>
            <person name="Imhoff J.F."/>
            <person name="Rahn T."/>
            <person name="Kunzel S."/>
            <person name="Keller A."/>
            <person name="Neulinger S.C."/>
        </authorList>
    </citation>
    <scope>NUCLEOTIDE SEQUENCE [LARGE SCALE GENOMIC DNA]</scope>
    <source>
        <strain evidence="4 5">DSM 9895</strain>
    </source>
</reference>
<dbReference type="SUPFAM" id="SSF53041">
    <property type="entry name" value="Resolvase-like"/>
    <property type="match status" value="1"/>
</dbReference>
<dbReference type="PROSITE" id="PS51737">
    <property type="entry name" value="RECOMBINASE_DNA_BIND"/>
    <property type="match status" value="1"/>
</dbReference>
<evidence type="ECO:0000259" key="3">
    <source>
        <dbReference type="PROSITE" id="PS51737"/>
    </source>
</evidence>
<dbReference type="InterPro" id="IPR036162">
    <property type="entry name" value="Resolvase-like_N_sf"/>
</dbReference>
<sequence>MTRITPEHLARDAVVYVRQSSAFQVTHNLESQRRQYGLADRAKQLGWADVEVIDDDLGRSGGGGRRPGFEKLLAGICEGRVGAVFSLEASRLARNGRDWHTLLEFCGIVGTLLVDEEGVYDPAMPNDRLLLGMKGTISEMEGSVFRQRSREAIRQKARRGELLLTVAVGYVKQDDRIEKDPDTRVQEAISLVFRKFAELQTVRQVLVWCRQEQIRLPFAGQGKHADRIVWRLPVYPTLHHILRNPVYAGAYVFGRRTGRVAIEYGQKRVVRTIRQDWREWEVLIRDHHEGYISWDEFERNQKLIADNSNGKRFMSRGAVRSGEALLPGLFRCGRCGKKLHVRYGQGYGYACAGAFNQQAAALCISFGGVRVDRAVAREVLERLQPLGVEAALQAIDTHGQQHSDKRAQLELALQQARYEAHKAQRQYDAADPDNRLVAGELERRWNERLIDVANLEMELESLSATSQPALSETDRTRLMALGHDLARAWDSPGATIETRKKIIRTVVEEIVVDVVDDKLALIIHWRGGDHTKLAVKKNRVGQNRYTTDHDVIDLVRILARQMPDQTIAAVLNRSGKKTPHGKGWTRTAVCSLRNRNKIAIYRDGERSERGEATLEEAATALAVSSSTIRRLILDGTIPASQHCPGAPWIIQHADLELDDVRWKADERRARRPASDERQENWLEKSTT</sequence>
<dbReference type="Pfam" id="PF00239">
    <property type="entry name" value="Resolvase"/>
    <property type="match status" value="1"/>
</dbReference>
<dbReference type="RefSeq" id="WP_200344532.1">
    <property type="nucleotide sequence ID" value="NZ_NRRL01000214.1"/>
</dbReference>
<dbReference type="Pfam" id="PF12728">
    <property type="entry name" value="HTH_17"/>
    <property type="match status" value="1"/>
</dbReference>
<dbReference type="InterPro" id="IPR011109">
    <property type="entry name" value="DNA_bind_recombinase_dom"/>
</dbReference>
<comment type="caution">
    <text evidence="4">The sequence shown here is derived from an EMBL/GenBank/DDBJ whole genome shotgun (WGS) entry which is preliminary data.</text>
</comment>
<accession>A0ABS1DQC2</accession>
<dbReference type="InterPro" id="IPR038109">
    <property type="entry name" value="DNA_bind_recomb_sf"/>
</dbReference>
<protein>
    <submittedName>
        <fullName evidence="4">Serine recombinase</fullName>
    </submittedName>
</protein>
<dbReference type="Gene3D" id="3.90.1750.20">
    <property type="entry name" value="Putative Large Serine Recombinase, Chain B, Domain 2"/>
    <property type="match status" value="1"/>
</dbReference>
<gene>
    <name evidence="4" type="ORF">CKO28_26430</name>
</gene>
<keyword evidence="5" id="KW-1185">Reference proteome</keyword>
<dbReference type="Proteomes" id="UP001296873">
    <property type="component" value="Unassembled WGS sequence"/>
</dbReference>